<comment type="caution">
    <text evidence="2">The sequence shown here is derived from an EMBL/GenBank/DDBJ whole genome shotgun (WGS) entry which is preliminary data.</text>
</comment>
<feature type="compositionally biased region" description="Basic and acidic residues" evidence="1">
    <location>
        <begin position="16"/>
        <end position="55"/>
    </location>
</feature>
<protein>
    <submittedName>
        <fullName evidence="2">Uncharacterized protein</fullName>
    </submittedName>
</protein>
<feature type="compositionally biased region" description="Polar residues" evidence="1">
    <location>
        <begin position="60"/>
        <end position="69"/>
    </location>
</feature>
<evidence type="ECO:0000256" key="1">
    <source>
        <dbReference type="SAM" id="MobiDB-lite"/>
    </source>
</evidence>
<accession>A0A368FPD0</accession>
<dbReference type="Proteomes" id="UP000252519">
    <property type="component" value="Unassembled WGS sequence"/>
</dbReference>
<proteinExistence type="predicted"/>
<evidence type="ECO:0000313" key="2">
    <source>
        <dbReference type="EMBL" id="RCN32047.1"/>
    </source>
</evidence>
<feature type="non-terminal residue" evidence="2">
    <location>
        <position position="1"/>
    </location>
</feature>
<feature type="region of interest" description="Disordered" evidence="1">
    <location>
        <begin position="1"/>
        <end position="80"/>
    </location>
</feature>
<dbReference type="AlphaFoldDB" id="A0A368FPD0"/>
<name>A0A368FPD0_ANCCA</name>
<dbReference type="STRING" id="29170.A0A368FPD0"/>
<organism evidence="2 3">
    <name type="scientific">Ancylostoma caninum</name>
    <name type="common">Dog hookworm</name>
    <dbReference type="NCBI Taxonomy" id="29170"/>
    <lineage>
        <taxon>Eukaryota</taxon>
        <taxon>Metazoa</taxon>
        <taxon>Ecdysozoa</taxon>
        <taxon>Nematoda</taxon>
        <taxon>Chromadorea</taxon>
        <taxon>Rhabditida</taxon>
        <taxon>Rhabditina</taxon>
        <taxon>Rhabditomorpha</taxon>
        <taxon>Strongyloidea</taxon>
        <taxon>Ancylostomatidae</taxon>
        <taxon>Ancylostomatinae</taxon>
        <taxon>Ancylostoma</taxon>
    </lineage>
</organism>
<evidence type="ECO:0000313" key="3">
    <source>
        <dbReference type="Proteomes" id="UP000252519"/>
    </source>
</evidence>
<sequence>KKDKEKAASPKAKKSEKKEPEASKEGEKPKEKIDKSTEKTADKVEKDKSLDRSADKSLMGTKQTEPTLSEQKKEVNQEGVIPLSKIASRTASAKRKLCSDEFSEYSYIFTFRELAQTLPKKKHKCCTIL</sequence>
<dbReference type="EMBL" id="JOJR01001166">
    <property type="protein sequence ID" value="RCN32047.1"/>
    <property type="molecule type" value="Genomic_DNA"/>
</dbReference>
<keyword evidence="3" id="KW-1185">Reference proteome</keyword>
<dbReference type="OrthoDB" id="10524798at2759"/>
<reference evidence="2 3" key="1">
    <citation type="submission" date="2014-10" db="EMBL/GenBank/DDBJ databases">
        <title>Draft genome of the hookworm Ancylostoma caninum.</title>
        <authorList>
            <person name="Mitreva M."/>
        </authorList>
    </citation>
    <scope>NUCLEOTIDE SEQUENCE [LARGE SCALE GENOMIC DNA]</scope>
    <source>
        <strain evidence="2 3">Baltimore</strain>
    </source>
</reference>
<gene>
    <name evidence="2" type="ORF">ANCCAN_22151</name>
</gene>